<reference evidence="1 2" key="1">
    <citation type="journal article" date="2023" name="Nucleic Acids Res.">
        <title>The hologenome of Daphnia magna reveals possible DNA methylation and microbiome-mediated evolution of the host genome.</title>
        <authorList>
            <person name="Chaturvedi A."/>
            <person name="Li X."/>
            <person name="Dhandapani V."/>
            <person name="Marshall H."/>
            <person name="Kissane S."/>
            <person name="Cuenca-Cambronero M."/>
            <person name="Asole G."/>
            <person name="Calvet F."/>
            <person name="Ruiz-Romero M."/>
            <person name="Marangio P."/>
            <person name="Guigo R."/>
            <person name="Rago D."/>
            <person name="Mirbahai L."/>
            <person name="Eastwood N."/>
            <person name="Colbourne J.K."/>
            <person name="Zhou J."/>
            <person name="Mallon E."/>
            <person name="Orsini L."/>
        </authorList>
    </citation>
    <scope>NUCLEOTIDE SEQUENCE [LARGE SCALE GENOMIC DNA]</scope>
    <source>
        <strain evidence="1">LRV0_1</strain>
    </source>
</reference>
<accession>A0ABQ9YTQ8</accession>
<evidence type="ECO:0000313" key="2">
    <source>
        <dbReference type="Proteomes" id="UP001234178"/>
    </source>
</evidence>
<comment type="caution">
    <text evidence="1">The sequence shown here is derived from an EMBL/GenBank/DDBJ whole genome shotgun (WGS) entry which is preliminary data.</text>
</comment>
<gene>
    <name evidence="1" type="ORF">OUZ56_005775</name>
</gene>
<protein>
    <submittedName>
        <fullName evidence="1">Uncharacterized protein</fullName>
    </submittedName>
</protein>
<name>A0ABQ9YTQ8_9CRUS</name>
<dbReference type="Proteomes" id="UP001234178">
    <property type="component" value="Unassembled WGS sequence"/>
</dbReference>
<proteinExistence type="predicted"/>
<evidence type="ECO:0000313" key="1">
    <source>
        <dbReference type="EMBL" id="KAK4004032.1"/>
    </source>
</evidence>
<keyword evidence="2" id="KW-1185">Reference proteome</keyword>
<organism evidence="1 2">
    <name type="scientific">Daphnia magna</name>
    <dbReference type="NCBI Taxonomy" id="35525"/>
    <lineage>
        <taxon>Eukaryota</taxon>
        <taxon>Metazoa</taxon>
        <taxon>Ecdysozoa</taxon>
        <taxon>Arthropoda</taxon>
        <taxon>Crustacea</taxon>
        <taxon>Branchiopoda</taxon>
        <taxon>Diplostraca</taxon>
        <taxon>Cladocera</taxon>
        <taxon>Anomopoda</taxon>
        <taxon>Daphniidae</taxon>
        <taxon>Daphnia</taxon>
    </lineage>
</organism>
<dbReference type="EMBL" id="JAOYFB010000001">
    <property type="protein sequence ID" value="KAK4004032.1"/>
    <property type="molecule type" value="Genomic_DNA"/>
</dbReference>
<sequence>MCQCLDSSRIWETVTDDHWVLHSVSEGIKLDFVGTPKQTRLPCPVAMSEEMASVCDREVNQLLVKKTIVKISNSGKDDLSVRYL</sequence>